<sequence length="69" mass="7749">MYYTIILVTVVRVSRLEAAFLFLCRLAHLLFSCNYPPGITSACLLIRLAMCKLSMNNMCSGHSKVALYC</sequence>
<keyword evidence="2" id="KW-1185">Reference proteome</keyword>
<dbReference type="AlphaFoldDB" id="A0AAN9XDJ3"/>
<name>A0AAN9XDJ3_PSOTE</name>
<organism evidence="1 2">
    <name type="scientific">Psophocarpus tetragonolobus</name>
    <name type="common">Winged bean</name>
    <name type="synonym">Dolichos tetragonolobus</name>
    <dbReference type="NCBI Taxonomy" id="3891"/>
    <lineage>
        <taxon>Eukaryota</taxon>
        <taxon>Viridiplantae</taxon>
        <taxon>Streptophyta</taxon>
        <taxon>Embryophyta</taxon>
        <taxon>Tracheophyta</taxon>
        <taxon>Spermatophyta</taxon>
        <taxon>Magnoliopsida</taxon>
        <taxon>eudicotyledons</taxon>
        <taxon>Gunneridae</taxon>
        <taxon>Pentapetalae</taxon>
        <taxon>rosids</taxon>
        <taxon>fabids</taxon>
        <taxon>Fabales</taxon>
        <taxon>Fabaceae</taxon>
        <taxon>Papilionoideae</taxon>
        <taxon>50 kb inversion clade</taxon>
        <taxon>NPAAA clade</taxon>
        <taxon>indigoferoid/millettioid clade</taxon>
        <taxon>Phaseoleae</taxon>
        <taxon>Psophocarpus</taxon>
    </lineage>
</organism>
<protein>
    <submittedName>
        <fullName evidence="1">Uncharacterized protein</fullName>
    </submittedName>
</protein>
<proteinExistence type="predicted"/>
<reference evidence="1 2" key="1">
    <citation type="submission" date="2024-01" db="EMBL/GenBank/DDBJ databases">
        <title>The genomes of 5 underutilized Papilionoideae crops provide insights into root nodulation and disease resistanc.</title>
        <authorList>
            <person name="Jiang F."/>
        </authorList>
    </citation>
    <scope>NUCLEOTIDE SEQUENCE [LARGE SCALE GENOMIC DNA]</scope>
    <source>
        <strain evidence="1">DUOXIRENSHENG_FW03</strain>
        <tissue evidence="1">Leaves</tissue>
    </source>
</reference>
<gene>
    <name evidence="1" type="ORF">VNO78_23193</name>
</gene>
<evidence type="ECO:0000313" key="2">
    <source>
        <dbReference type="Proteomes" id="UP001386955"/>
    </source>
</evidence>
<dbReference type="Proteomes" id="UP001386955">
    <property type="component" value="Unassembled WGS sequence"/>
</dbReference>
<dbReference type="EMBL" id="JAYMYS010000006">
    <property type="protein sequence ID" value="KAK7388377.1"/>
    <property type="molecule type" value="Genomic_DNA"/>
</dbReference>
<accession>A0AAN9XDJ3</accession>
<comment type="caution">
    <text evidence="1">The sequence shown here is derived from an EMBL/GenBank/DDBJ whole genome shotgun (WGS) entry which is preliminary data.</text>
</comment>
<evidence type="ECO:0000313" key="1">
    <source>
        <dbReference type="EMBL" id="KAK7388377.1"/>
    </source>
</evidence>